<gene>
    <name evidence="4" type="ORF">ACFQ1S_04900</name>
</gene>
<sequence>MDCPGGDIRELLFIAVLLAHTLTGCGLLGGDKTDAGANNQVEKSTITVAVLPTVETAPLQLGIRSGYFKGLGLDVKAAVATSGQATVTGMINGQYDIVYSSYPPIIAAQAKKIADLRVLAGNSFATPKTAVVVTSPHSPLSSIRDLTGRTVAVTARGTLSDLMVKSTFATNGGDPNLAALRRIVGNARRAYWLNPEPERLWGTGDSLAPDYAHVVEMYECRTVHQLSELITRLLPI</sequence>
<dbReference type="Proteomes" id="UP001597045">
    <property type="component" value="Unassembled WGS sequence"/>
</dbReference>
<evidence type="ECO:0000256" key="3">
    <source>
        <dbReference type="ARBA" id="ARBA00022729"/>
    </source>
</evidence>
<name>A0ABW3M3X1_9PSEU</name>
<accession>A0ABW3M3X1</accession>
<dbReference type="Pfam" id="PF12974">
    <property type="entry name" value="Phosphonate-bd"/>
    <property type="match status" value="1"/>
</dbReference>
<keyword evidence="5" id="KW-1185">Reference proteome</keyword>
<evidence type="ECO:0000256" key="2">
    <source>
        <dbReference type="ARBA" id="ARBA00010742"/>
    </source>
</evidence>
<keyword evidence="3" id="KW-0732">Signal</keyword>
<evidence type="ECO:0000313" key="5">
    <source>
        <dbReference type="Proteomes" id="UP001597045"/>
    </source>
</evidence>
<dbReference type="Gene3D" id="3.40.190.10">
    <property type="entry name" value="Periplasmic binding protein-like II"/>
    <property type="match status" value="2"/>
</dbReference>
<organism evidence="4 5">
    <name type="scientific">Kibdelosporangium lantanae</name>
    <dbReference type="NCBI Taxonomy" id="1497396"/>
    <lineage>
        <taxon>Bacteria</taxon>
        <taxon>Bacillati</taxon>
        <taxon>Actinomycetota</taxon>
        <taxon>Actinomycetes</taxon>
        <taxon>Pseudonocardiales</taxon>
        <taxon>Pseudonocardiaceae</taxon>
        <taxon>Kibdelosporangium</taxon>
    </lineage>
</organism>
<dbReference type="PANTHER" id="PTHR30024:SF47">
    <property type="entry name" value="TAURINE-BINDING PERIPLASMIC PROTEIN"/>
    <property type="match status" value="1"/>
</dbReference>
<evidence type="ECO:0000256" key="1">
    <source>
        <dbReference type="ARBA" id="ARBA00004418"/>
    </source>
</evidence>
<protein>
    <submittedName>
        <fullName evidence="4">PhnD/SsuA/transferrin family substrate-binding protein</fullName>
    </submittedName>
</protein>
<reference evidence="5" key="1">
    <citation type="journal article" date="2019" name="Int. J. Syst. Evol. Microbiol.">
        <title>The Global Catalogue of Microorganisms (GCM) 10K type strain sequencing project: providing services to taxonomists for standard genome sequencing and annotation.</title>
        <authorList>
            <consortium name="The Broad Institute Genomics Platform"/>
            <consortium name="The Broad Institute Genome Sequencing Center for Infectious Disease"/>
            <person name="Wu L."/>
            <person name="Ma J."/>
        </authorList>
    </citation>
    <scope>NUCLEOTIDE SEQUENCE [LARGE SCALE GENOMIC DNA]</scope>
    <source>
        <strain evidence="5">JCM 31486</strain>
    </source>
</reference>
<comment type="subcellular location">
    <subcellularLocation>
        <location evidence="1">Periplasm</location>
    </subcellularLocation>
</comment>
<dbReference type="SUPFAM" id="SSF53850">
    <property type="entry name" value="Periplasmic binding protein-like II"/>
    <property type="match status" value="1"/>
</dbReference>
<comment type="similarity">
    <text evidence="2">Belongs to the bacterial solute-binding protein SsuA/TauA family.</text>
</comment>
<comment type="caution">
    <text evidence="4">The sequence shown here is derived from an EMBL/GenBank/DDBJ whole genome shotgun (WGS) entry which is preliminary data.</text>
</comment>
<evidence type="ECO:0000313" key="4">
    <source>
        <dbReference type="EMBL" id="MFD1044982.1"/>
    </source>
</evidence>
<proteinExistence type="inferred from homology"/>
<dbReference type="PANTHER" id="PTHR30024">
    <property type="entry name" value="ALIPHATIC SULFONATES-BINDING PROTEIN-RELATED"/>
    <property type="match status" value="1"/>
</dbReference>
<dbReference type="EMBL" id="JBHTIS010000176">
    <property type="protein sequence ID" value="MFD1044982.1"/>
    <property type="molecule type" value="Genomic_DNA"/>
</dbReference>